<feature type="domain" description="Enolpyruvate transferase" evidence="9">
    <location>
        <begin position="13"/>
        <end position="431"/>
    </location>
</feature>
<evidence type="ECO:0000256" key="1">
    <source>
        <dbReference type="ARBA" id="ARBA00004811"/>
    </source>
</evidence>
<keyword evidence="4" id="KW-0963">Cytoplasm</keyword>
<gene>
    <name evidence="10" type="primary">aroA_8</name>
    <name evidence="10" type="ORF">GALL_234370</name>
</gene>
<dbReference type="GO" id="GO:0009423">
    <property type="term" value="P:chorismate biosynthetic process"/>
    <property type="evidence" value="ECO:0007669"/>
    <property type="project" value="UniProtKB-UniPathway"/>
</dbReference>
<dbReference type="PANTHER" id="PTHR21090">
    <property type="entry name" value="AROM/DEHYDROQUINATE SYNTHASE"/>
    <property type="match status" value="1"/>
</dbReference>
<dbReference type="PROSITE" id="PS00104">
    <property type="entry name" value="EPSP_SYNTHASE_1"/>
    <property type="match status" value="1"/>
</dbReference>
<dbReference type="EMBL" id="MLJW01000183">
    <property type="protein sequence ID" value="OIQ94582.1"/>
    <property type="molecule type" value="Genomic_DNA"/>
</dbReference>
<dbReference type="Pfam" id="PF00275">
    <property type="entry name" value="EPSP_synthase"/>
    <property type="match status" value="1"/>
</dbReference>
<accession>A0A1J5REP7</accession>
<evidence type="ECO:0000256" key="8">
    <source>
        <dbReference type="ARBA" id="ARBA00044633"/>
    </source>
</evidence>
<dbReference type="AlphaFoldDB" id="A0A1J5REP7"/>
<keyword evidence="7" id="KW-0057">Aromatic amino acid biosynthesis</keyword>
<dbReference type="InterPro" id="IPR006264">
    <property type="entry name" value="EPSP_synthase"/>
</dbReference>
<proteinExistence type="inferred from homology"/>
<keyword evidence="5" id="KW-0028">Amino-acid biosynthesis</keyword>
<dbReference type="EC" id="2.5.1.19" evidence="3"/>
<evidence type="ECO:0000256" key="5">
    <source>
        <dbReference type="ARBA" id="ARBA00022605"/>
    </source>
</evidence>
<dbReference type="GO" id="GO:0009073">
    <property type="term" value="P:aromatic amino acid family biosynthetic process"/>
    <property type="evidence" value="ECO:0007669"/>
    <property type="project" value="UniProtKB-KW"/>
</dbReference>
<dbReference type="PROSITE" id="PS00885">
    <property type="entry name" value="EPSP_SYNTHASE_2"/>
    <property type="match status" value="1"/>
</dbReference>
<comment type="caution">
    <text evidence="10">The sequence shown here is derived from an EMBL/GenBank/DDBJ whole genome shotgun (WGS) entry which is preliminary data.</text>
</comment>
<dbReference type="NCBIfam" id="TIGR01356">
    <property type="entry name" value="aroA"/>
    <property type="match status" value="1"/>
</dbReference>
<keyword evidence="6 10" id="KW-0808">Transferase</keyword>
<dbReference type="PANTHER" id="PTHR21090:SF5">
    <property type="entry name" value="PENTAFUNCTIONAL AROM POLYPEPTIDE"/>
    <property type="match status" value="1"/>
</dbReference>
<evidence type="ECO:0000256" key="3">
    <source>
        <dbReference type="ARBA" id="ARBA00012450"/>
    </source>
</evidence>
<evidence type="ECO:0000256" key="6">
    <source>
        <dbReference type="ARBA" id="ARBA00022679"/>
    </source>
</evidence>
<dbReference type="FunFam" id="3.65.10.10:FF:000005">
    <property type="entry name" value="3-phosphoshikimate 1-carboxyvinyltransferase"/>
    <property type="match status" value="1"/>
</dbReference>
<evidence type="ECO:0000256" key="2">
    <source>
        <dbReference type="ARBA" id="ARBA00009948"/>
    </source>
</evidence>
<dbReference type="InterPro" id="IPR036968">
    <property type="entry name" value="Enolpyruvate_Tfrase_sf"/>
</dbReference>
<dbReference type="Gene3D" id="3.65.10.10">
    <property type="entry name" value="Enolpyruvate transferase domain"/>
    <property type="match status" value="2"/>
</dbReference>
<dbReference type="InterPro" id="IPR023193">
    <property type="entry name" value="EPSP_synthase_CS"/>
</dbReference>
<name>A0A1J5REP7_9ZZZZ</name>
<dbReference type="InterPro" id="IPR001986">
    <property type="entry name" value="Enolpyruvate_Tfrase_dom"/>
</dbReference>
<evidence type="ECO:0000256" key="7">
    <source>
        <dbReference type="ARBA" id="ARBA00023141"/>
    </source>
</evidence>
<dbReference type="CDD" id="cd01556">
    <property type="entry name" value="EPSP_synthase"/>
    <property type="match status" value="1"/>
</dbReference>
<dbReference type="HAMAP" id="MF_00210">
    <property type="entry name" value="EPSP_synth"/>
    <property type="match status" value="1"/>
</dbReference>
<dbReference type="SUPFAM" id="SSF55205">
    <property type="entry name" value="EPT/RTPC-like"/>
    <property type="match status" value="1"/>
</dbReference>
<dbReference type="UniPathway" id="UPA00053">
    <property type="reaction ID" value="UER00089"/>
</dbReference>
<comment type="pathway">
    <text evidence="1">Metabolic intermediate biosynthesis; chorismate biosynthesis; chorismate from D-erythrose 4-phosphate and phosphoenolpyruvate: step 6/7.</text>
</comment>
<sequence length="442" mass="46194">MSQSKPLSSSAVQGLSGRVRVPGDKSVSHRALMFGALALGRSTVEGLLEGEDVLRTAEAMRRLGAEVTRLADGTWELYGRGVGGLAEPDDVLDMGNAGTGARLLMGLVASHPFTTVFTGDASLRSRPMRRVSEPLSRMGAGFVGRSGGRLPMAVIGAVSPLPITYELPMPSAQVKSAVLLAGLNTPGITTVIEREATRDHTELMLRGFGAELTVEPLDGGGRAISLKGQPELTGRAVKVPADPSSAAFPVVAALLVPQSHITVTGVGTNPLRCGLFETLREMGADIRLVNARDEAGEPVADLEVRCSALKGVDVPPERAPSMIDEYPILAVAAAFASGTTRMRGLAELRVKESDRLAAVARGLEACGVTLEVEGDDLIVHGNGQAPRGGAVIAVNLDHRIAMSFLVMGMASREPVRVDDAAAIETSFPGFTPLMNSLGARIE</sequence>
<evidence type="ECO:0000256" key="4">
    <source>
        <dbReference type="ARBA" id="ARBA00022490"/>
    </source>
</evidence>
<comment type="similarity">
    <text evidence="2">Belongs to the EPSP synthase family.</text>
</comment>
<evidence type="ECO:0000259" key="9">
    <source>
        <dbReference type="Pfam" id="PF00275"/>
    </source>
</evidence>
<protein>
    <recommendedName>
        <fullName evidence="3">3-phosphoshikimate 1-carboxyvinyltransferase</fullName>
        <ecNumber evidence="3">2.5.1.19</ecNumber>
    </recommendedName>
</protein>
<dbReference type="GO" id="GO:0008652">
    <property type="term" value="P:amino acid biosynthetic process"/>
    <property type="evidence" value="ECO:0007669"/>
    <property type="project" value="UniProtKB-KW"/>
</dbReference>
<evidence type="ECO:0000313" key="10">
    <source>
        <dbReference type="EMBL" id="OIQ94582.1"/>
    </source>
</evidence>
<comment type="catalytic activity">
    <reaction evidence="8">
        <text>3-phosphoshikimate + phosphoenolpyruvate = 5-O-(1-carboxyvinyl)-3-phosphoshikimate + phosphate</text>
        <dbReference type="Rhea" id="RHEA:21256"/>
        <dbReference type="ChEBI" id="CHEBI:43474"/>
        <dbReference type="ChEBI" id="CHEBI:57701"/>
        <dbReference type="ChEBI" id="CHEBI:58702"/>
        <dbReference type="ChEBI" id="CHEBI:145989"/>
        <dbReference type="EC" id="2.5.1.19"/>
    </reaction>
    <physiologicalReaction direction="left-to-right" evidence="8">
        <dbReference type="Rhea" id="RHEA:21257"/>
    </physiologicalReaction>
</comment>
<organism evidence="10">
    <name type="scientific">mine drainage metagenome</name>
    <dbReference type="NCBI Taxonomy" id="410659"/>
    <lineage>
        <taxon>unclassified sequences</taxon>
        <taxon>metagenomes</taxon>
        <taxon>ecological metagenomes</taxon>
    </lineage>
</organism>
<reference evidence="10" key="1">
    <citation type="submission" date="2016-10" db="EMBL/GenBank/DDBJ databases">
        <title>Sequence of Gallionella enrichment culture.</title>
        <authorList>
            <person name="Poehlein A."/>
            <person name="Muehling M."/>
            <person name="Daniel R."/>
        </authorList>
    </citation>
    <scope>NUCLEOTIDE SEQUENCE</scope>
</reference>
<dbReference type="PIRSF" id="PIRSF000505">
    <property type="entry name" value="EPSPS"/>
    <property type="match status" value="1"/>
</dbReference>
<dbReference type="InterPro" id="IPR013792">
    <property type="entry name" value="RNA3'P_cycl/enolpyr_Trfase_a/b"/>
</dbReference>
<dbReference type="GO" id="GO:0003866">
    <property type="term" value="F:3-phosphoshikimate 1-carboxyvinyltransferase activity"/>
    <property type="evidence" value="ECO:0007669"/>
    <property type="project" value="UniProtKB-EC"/>
</dbReference>